<dbReference type="InterPro" id="IPR052343">
    <property type="entry name" value="Retrotransposon-Effector_Assoc"/>
</dbReference>
<keyword evidence="2" id="KW-1185">Reference proteome</keyword>
<evidence type="ECO:0000313" key="1">
    <source>
        <dbReference type="EMBL" id="KAK3218813.1"/>
    </source>
</evidence>
<dbReference type="EMBL" id="JANJYJ010000004">
    <property type="protein sequence ID" value="KAK3218813.1"/>
    <property type="molecule type" value="Genomic_DNA"/>
</dbReference>
<name>A0AAE0E895_9ROSI</name>
<accession>A0AAE0E895</accession>
<dbReference type="PANTHER" id="PTHR46890">
    <property type="entry name" value="NON-LTR RETROLELEMENT REVERSE TRANSCRIPTASE-LIKE PROTEIN-RELATED"/>
    <property type="match status" value="1"/>
</dbReference>
<gene>
    <name evidence="1" type="ORF">Dsin_012783</name>
</gene>
<dbReference type="PANTHER" id="PTHR46890:SF48">
    <property type="entry name" value="RNA-DIRECTED DNA POLYMERASE"/>
    <property type="match status" value="1"/>
</dbReference>
<proteinExistence type="predicted"/>
<sequence>MSSGYILKDKDQVEEDKEQWNLEEEIVKVIETWLALGFDFNGKRGEGCFEIQRVGEEVEDHFKKVQWRRLKINNLDLGKLSLEEKETLDDEYSVEEVWKALASCDGNKAPGIDRLKLNFLKENWDVIKADFMMFIKEFYRDSSIIKDLNRTFTALIPKTYKPTFMKDFRLISLVGSMYKVLANVLANRLKKVTNSIIGDTQMAFVRDWHIADSFVIANEIFHTWKSDKERGDGIRKLVERMDPQLHLLLPSLSVLVNGSLMEQFNIERGLWKVKVEKKNKVEVDWVEAFRCNMASLTISYLGLPFGANPSMKNFWNPVVQKIENRLAP</sequence>
<reference evidence="1" key="1">
    <citation type="journal article" date="2023" name="Plant J.">
        <title>Genome sequences and population genomics provide insights into the demographic history, inbreeding, and mutation load of two 'living fossil' tree species of Dipteronia.</title>
        <authorList>
            <person name="Feng Y."/>
            <person name="Comes H.P."/>
            <person name="Chen J."/>
            <person name="Zhu S."/>
            <person name="Lu R."/>
            <person name="Zhang X."/>
            <person name="Li P."/>
            <person name="Qiu J."/>
            <person name="Olsen K.M."/>
            <person name="Qiu Y."/>
        </authorList>
    </citation>
    <scope>NUCLEOTIDE SEQUENCE</scope>
    <source>
        <strain evidence="1">NBL</strain>
    </source>
</reference>
<evidence type="ECO:0008006" key="3">
    <source>
        <dbReference type="Google" id="ProtNLM"/>
    </source>
</evidence>
<evidence type="ECO:0000313" key="2">
    <source>
        <dbReference type="Proteomes" id="UP001281410"/>
    </source>
</evidence>
<dbReference type="AlphaFoldDB" id="A0AAE0E895"/>
<comment type="caution">
    <text evidence="1">The sequence shown here is derived from an EMBL/GenBank/DDBJ whole genome shotgun (WGS) entry which is preliminary data.</text>
</comment>
<protein>
    <recommendedName>
        <fullName evidence="3">Reverse transcriptase domain-containing protein</fullName>
    </recommendedName>
</protein>
<dbReference type="Proteomes" id="UP001281410">
    <property type="component" value="Unassembled WGS sequence"/>
</dbReference>
<organism evidence="1 2">
    <name type="scientific">Dipteronia sinensis</name>
    <dbReference type="NCBI Taxonomy" id="43782"/>
    <lineage>
        <taxon>Eukaryota</taxon>
        <taxon>Viridiplantae</taxon>
        <taxon>Streptophyta</taxon>
        <taxon>Embryophyta</taxon>
        <taxon>Tracheophyta</taxon>
        <taxon>Spermatophyta</taxon>
        <taxon>Magnoliopsida</taxon>
        <taxon>eudicotyledons</taxon>
        <taxon>Gunneridae</taxon>
        <taxon>Pentapetalae</taxon>
        <taxon>rosids</taxon>
        <taxon>malvids</taxon>
        <taxon>Sapindales</taxon>
        <taxon>Sapindaceae</taxon>
        <taxon>Hippocastanoideae</taxon>
        <taxon>Acereae</taxon>
        <taxon>Dipteronia</taxon>
    </lineage>
</organism>